<dbReference type="PANTHER" id="PTHR21106:SF2">
    <property type="entry name" value="NADH DEHYDROGENASE [UBIQUINONE] 1 BETA SUBCOMPLEX SUBUNIT 6"/>
    <property type="match status" value="1"/>
</dbReference>
<comment type="caution">
    <text evidence="2">The sequence shown here is derived from an EMBL/GenBank/DDBJ whole genome shotgun (WGS) entry which is preliminary data.</text>
</comment>
<accession>A0A6V7XHN3</accession>
<name>A0A6V7XHN3_MELEN</name>
<feature type="region of interest" description="Disordered" evidence="1">
    <location>
        <begin position="1"/>
        <end position="33"/>
    </location>
</feature>
<gene>
    <name evidence="2" type="ORF">MENT_LOCUS52141</name>
</gene>
<evidence type="ECO:0000256" key="1">
    <source>
        <dbReference type="SAM" id="MobiDB-lite"/>
    </source>
</evidence>
<evidence type="ECO:0000313" key="2">
    <source>
        <dbReference type="EMBL" id="CAD2198788.1"/>
    </source>
</evidence>
<dbReference type="Pfam" id="PF09782">
    <property type="entry name" value="NDUF_B6"/>
    <property type="match status" value="1"/>
</dbReference>
<sequence>MGAFYSRPEIRGPNPHTRSGEPPPKLNVLKEKDRPAHRVYDPMSLELHMGDERVRTAGLTPAERDWRQKFLKTEQLHPDEPIHVDAVHRQMNPVRVIYRMPWDYLYKHFLRPTFGAYRATIIRAYVPRVMILWTVALCGHYYWKYELKVDILDYLFLHSDVGTSSWCCTFLHVARL</sequence>
<evidence type="ECO:0000313" key="3">
    <source>
        <dbReference type="Proteomes" id="UP000580250"/>
    </source>
</evidence>
<dbReference type="OrthoDB" id="5824032at2759"/>
<dbReference type="AlphaFoldDB" id="A0A6V7XHN3"/>
<dbReference type="PANTHER" id="PTHR21106">
    <property type="entry name" value="NADH DEHYDROGENASE [UBIQUINONE] 1 BETA SUBCOMPLEX SUBUNIT 6"/>
    <property type="match status" value="1"/>
</dbReference>
<organism evidence="2 3">
    <name type="scientific">Meloidogyne enterolobii</name>
    <name type="common">Root-knot nematode worm</name>
    <name type="synonym">Meloidogyne mayaguensis</name>
    <dbReference type="NCBI Taxonomy" id="390850"/>
    <lineage>
        <taxon>Eukaryota</taxon>
        <taxon>Metazoa</taxon>
        <taxon>Ecdysozoa</taxon>
        <taxon>Nematoda</taxon>
        <taxon>Chromadorea</taxon>
        <taxon>Rhabditida</taxon>
        <taxon>Tylenchina</taxon>
        <taxon>Tylenchomorpha</taxon>
        <taxon>Tylenchoidea</taxon>
        <taxon>Meloidogynidae</taxon>
        <taxon>Meloidogyninae</taxon>
        <taxon>Meloidogyne</taxon>
    </lineage>
</organism>
<dbReference type="GO" id="GO:0005739">
    <property type="term" value="C:mitochondrion"/>
    <property type="evidence" value="ECO:0007669"/>
    <property type="project" value="GOC"/>
</dbReference>
<dbReference type="Proteomes" id="UP000580250">
    <property type="component" value="Unassembled WGS sequence"/>
</dbReference>
<dbReference type="GO" id="GO:0006120">
    <property type="term" value="P:mitochondrial electron transport, NADH to ubiquinone"/>
    <property type="evidence" value="ECO:0007669"/>
    <property type="project" value="InterPro"/>
</dbReference>
<protein>
    <submittedName>
        <fullName evidence="2">Uncharacterized protein</fullName>
    </submittedName>
</protein>
<reference evidence="2 3" key="1">
    <citation type="submission" date="2020-08" db="EMBL/GenBank/DDBJ databases">
        <authorList>
            <person name="Koutsovoulos G."/>
            <person name="Danchin GJ E."/>
        </authorList>
    </citation>
    <scope>NUCLEOTIDE SEQUENCE [LARGE SCALE GENOMIC DNA]</scope>
</reference>
<dbReference type="InterPro" id="IPR019174">
    <property type="entry name" value="NADH_DH_b-subcmplx_su6"/>
</dbReference>
<proteinExistence type="predicted"/>
<dbReference type="EMBL" id="CAJEWN010001609">
    <property type="protein sequence ID" value="CAD2198788.1"/>
    <property type="molecule type" value="Genomic_DNA"/>
</dbReference>